<dbReference type="Gene3D" id="2.40.170.20">
    <property type="entry name" value="TonB-dependent receptor, beta-barrel domain"/>
    <property type="match status" value="1"/>
</dbReference>
<evidence type="ECO:0000256" key="5">
    <source>
        <dbReference type="ARBA" id="ARBA00022496"/>
    </source>
</evidence>
<evidence type="ECO:0000256" key="12">
    <source>
        <dbReference type="ARBA" id="ARBA00023170"/>
    </source>
</evidence>
<accession>A0A059FI81</accession>
<keyword evidence="9" id="KW-0406">Ion transport</keyword>
<evidence type="ECO:0000256" key="6">
    <source>
        <dbReference type="ARBA" id="ARBA00022692"/>
    </source>
</evidence>
<dbReference type="GO" id="GO:0015344">
    <property type="term" value="F:siderophore uptake transmembrane transporter activity"/>
    <property type="evidence" value="ECO:0007669"/>
    <property type="project" value="TreeGrafter"/>
</dbReference>
<dbReference type="InterPro" id="IPR036942">
    <property type="entry name" value="Beta-barrel_TonB_sf"/>
</dbReference>
<dbReference type="GO" id="GO:0009279">
    <property type="term" value="C:cell outer membrane"/>
    <property type="evidence" value="ECO:0007669"/>
    <property type="project" value="UniProtKB-SubCell"/>
</dbReference>
<dbReference type="SUPFAM" id="SSF56935">
    <property type="entry name" value="Porins"/>
    <property type="match status" value="1"/>
</dbReference>
<evidence type="ECO:0000313" key="20">
    <source>
        <dbReference type="EMBL" id="KCZ90241.1"/>
    </source>
</evidence>
<evidence type="ECO:0000256" key="8">
    <source>
        <dbReference type="ARBA" id="ARBA00023004"/>
    </source>
</evidence>
<evidence type="ECO:0000256" key="11">
    <source>
        <dbReference type="ARBA" id="ARBA00023136"/>
    </source>
</evidence>
<dbReference type="Gene3D" id="2.170.130.10">
    <property type="entry name" value="TonB-dependent receptor, plug domain"/>
    <property type="match status" value="1"/>
</dbReference>
<dbReference type="PANTHER" id="PTHR32552">
    <property type="entry name" value="FERRICHROME IRON RECEPTOR-RELATED"/>
    <property type="match status" value="1"/>
</dbReference>
<keyword evidence="5" id="KW-0410">Iron transport</keyword>
<dbReference type="InterPro" id="IPR010917">
    <property type="entry name" value="TonB_rcpt_CS"/>
</dbReference>
<keyword evidence="10 16" id="KW-0798">TonB box</keyword>
<keyword evidence="4 14" id="KW-1134">Transmembrane beta strand</keyword>
<proteinExistence type="inferred from homology"/>
<evidence type="ECO:0000256" key="16">
    <source>
        <dbReference type="RuleBase" id="RU003357"/>
    </source>
</evidence>
<evidence type="ECO:0000256" key="9">
    <source>
        <dbReference type="ARBA" id="ARBA00023065"/>
    </source>
</evidence>
<evidence type="ECO:0000256" key="7">
    <source>
        <dbReference type="ARBA" id="ARBA00022729"/>
    </source>
</evidence>
<sequence>MKTSTRLFLAAGLTAGMATPCALAQTPPPGEEERVLDTVIVKDSSQVELTREYAGGQVARGGRAGLLGNLDFLDAPFSGTAYTSDLILTQQSDSVGDVLQNDPVVRVAKGFGNFQEVYVLRGFPVYSDDITLNGVYGILPRQFVAAELLERVEVFRGANAFINGAAPGGSGVGGTINLVPKRAPADGVRRATLGYETSGQAYGALDIGDRFGPAQEWGVRFNAVLRDGETAVEDQDRALSVFSLGTDYAGERFRFSADAGYQDNRIDAPRPQVTPLAGVPATPDTDTNFAQPWTYTDEKQLFGVVRGEYDISDAVTVWLGAGARNGEEANVLANPSAAADGSLTAYRFDNTREDDVVSFDTGLSAEFRTGPVGHRVVVSASSVSLESKNAYAFSSFFTPFATDLYSPVAVAAPAADFFVGGNLASPLKTEEVTNTSFAIADTLSFIDGRLLATIGLRQQEIDTASFDYNTGAKLSGYEDDKITPAFGLVYKATDEVSLYANYAESLQPGQIAPATSGGVTILNSGEVLEPFTGEQVEAGVKYDGGDFGATAAIFRLTRPNAIVAEQVFSASGEQENTGLELTLFGEPMDGLRLIGGATFLDSELARTEGGLDQGNTPIGVPEIQANLNAEWDVAAIDGLTLDGRIVYTGEQYVNTANTTELDSWTRLDIGARYSLDISDRPVTLRARIENLTDESYWASTGGFPGANYLILGNPRTFSVSASIDF</sequence>
<dbReference type="GO" id="GO:0038023">
    <property type="term" value="F:signaling receptor activity"/>
    <property type="evidence" value="ECO:0007669"/>
    <property type="project" value="InterPro"/>
</dbReference>
<dbReference type="InterPro" id="IPR037066">
    <property type="entry name" value="Plug_dom_sf"/>
</dbReference>
<dbReference type="PROSITE" id="PS52016">
    <property type="entry name" value="TONB_DEPENDENT_REC_3"/>
    <property type="match status" value="1"/>
</dbReference>
<dbReference type="eggNOG" id="COG4774">
    <property type="taxonomic scope" value="Bacteria"/>
</dbReference>
<dbReference type="InterPro" id="IPR000531">
    <property type="entry name" value="Beta-barrel_TonB"/>
</dbReference>
<keyword evidence="3 14" id="KW-0813">Transport</keyword>
<evidence type="ECO:0000256" key="3">
    <source>
        <dbReference type="ARBA" id="ARBA00022448"/>
    </source>
</evidence>
<keyword evidence="11 14" id="KW-0472">Membrane</keyword>
<dbReference type="AlphaFoldDB" id="A0A059FI81"/>
<dbReference type="InterPro" id="IPR012910">
    <property type="entry name" value="Plug_dom"/>
</dbReference>
<dbReference type="CDD" id="cd01347">
    <property type="entry name" value="ligand_gated_channel"/>
    <property type="match status" value="1"/>
</dbReference>
<reference evidence="20 21" key="1">
    <citation type="journal article" date="2014" name="Antonie Van Leeuwenhoek">
        <title>Hyphomonas beringensis sp. nov. and Hyphomonas chukchiensis sp. nov., isolated from surface seawater of the Bering Sea and Chukchi Sea.</title>
        <authorList>
            <person name="Li C."/>
            <person name="Lai Q."/>
            <person name="Li G."/>
            <person name="Dong C."/>
            <person name="Wang J."/>
            <person name="Liao Y."/>
            <person name="Shao Z."/>
        </authorList>
    </citation>
    <scope>NUCLEOTIDE SEQUENCE [LARGE SCALE GENOMIC DNA]</scope>
    <source>
        <strain evidence="20 21">VP2</strain>
    </source>
</reference>
<dbReference type="STRING" id="1280952.HJA_03401"/>
<dbReference type="Pfam" id="PF07715">
    <property type="entry name" value="Plug"/>
    <property type="match status" value="1"/>
</dbReference>
<evidence type="ECO:0000256" key="15">
    <source>
        <dbReference type="PROSITE-ProRule" id="PRU10144"/>
    </source>
</evidence>
<evidence type="ECO:0000256" key="10">
    <source>
        <dbReference type="ARBA" id="ARBA00023077"/>
    </source>
</evidence>
<dbReference type="PATRIC" id="fig|1280952.3.peg.680"/>
<evidence type="ECO:0000256" key="4">
    <source>
        <dbReference type="ARBA" id="ARBA00022452"/>
    </source>
</evidence>
<keyword evidence="7 17" id="KW-0732">Signal</keyword>
<dbReference type="NCBIfam" id="TIGR01783">
    <property type="entry name" value="TonB-siderophor"/>
    <property type="match status" value="1"/>
</dbReference>
<keyword evidence="21" id="KW-1185">Reference proteome</keyword>
<evidence type="ECO:0000256" key="1">
    <source>
        <dbReference type="ARBA" id="ARBA00004571"/>
    </source>
</evidence>
<dbReference type="InterPro" id="IPR039426">
    <property type="entry name" value="TonB-dep_rcpt-like"/>
</dbReference>
<feature type="chain" id="PRO_5001578118" evidence="17">
    <location>
        <begin position="25"/>
        <end position="725"/>
    </location>
</feature>
<keyword evidence="13 14" id="KW-0998">Cell outer membrane</keyword>
<feature type="domain" description="TonB-dependent receptor-like beta-barrel" evidence="18">
    <location>
        <begin position="254"/>
        <end position="691"/>
    </location>
</feature>
<organism evidence="20 21">
    <name type="scientific">Hyphomonas jannaschiana VP2</name>
    <dbReference type="NCBI Taxonomy" id="1280952"/>
    <lineage>
        <taxon>Bacteria</taxon>
        <taxon>Pseudomonadati</taxon>
        <taxon>Pseudomonadota</taxon>
        <taxon>Alphaproteobacteria</taxon>
        <taxon>Hyphomonadales</taxon>
        <taxon>Hyphomonadaceae</taxon>
        <taxon>Hyphomonas</taxon>
    </lineage>
</organism>
<comment type="caution">
    <text evidence="20">The sequence shown here is derived from an EMBL/GenBank/DDBJ whole genome shotgun (WGS) entry which is preliminary data.</text>
</comment>
<comment type="subcellular location">
    <subcellularLocation>
        <location evidence="1 14">Cell outer membrane</location>
        <topology evidence="1 14">Multi-pass membrane protein</topology>
    </subcellularLocation>
</comment>
<feature type="signal peptide" evidence="17">
    <location>
        <begin position="1"/>
        <end position="24"/>
    </location>
</feature>
<protein>
    <submittedName>
        <fullName evidence="20">TonB-dependent receptor family protein</fullName>
    </submittedName>
</protein>
<evidence type="ECO:0000256" key="14">
    <source>
        <dbReference type="PROSITE-ProRule" id="PRU01360"/>
    </source>
</evidence>
<evidence type="ECO:0000259" key="18">
    <source>
        <dbReference type="Pfam" id="PF00593"/>
    </source>
</evidence>
<dbReference type="GO" id="GO:0015891">
    <property type="term" value="P:siderophore transport"/>
    <property type="evidence" value="ECO:0007669"/>
    <property type="project" value="InterPro"/>
</dbReference>
<gene>
    <name evidence="20" type="ORF">HJA_03401</name>
</gene>
<evidence type="ECO:0000256" key="13">
    <source>
        <dbReference type="ARBA" id="ARBA00023237"/>
    </source>
</evidence>
<name>A0A059FI81_9PROT</name>
<dbReference type="Proteomes" id="UP000024816">
    <property type="component" value="Unassembled WGS sequence"/>
</dbReference>
<evidence type="ECO:0000256" key="17">
    <source>
        <dbReference type="SAM" id="SignalP"/>
    </source>
</evidence>
<dbReference type="Pfam" id="PF00593">
    <property type="entry name" value="TonB_dep_Rec_b-barrel"/>
    <property type="match status" value="1"/>
</dbReference>
<dbReference type="EMBL" id="ARYJ01000002">
    <property type="protein sequence ID" value="KCZ90241.1"/>
    <property type="molecule type" value="Genomic_DNA"/>
</dbReference>
<keyword evidence="8" id="KW-0408">Iron</keyword>
<dbReference type="PANTHER" id="PTHR32552:SF82">
    <property type="entry name" value="FCUA PROTEIN"/>
    <property type="match status" value="1"/>
</dbReference>
<evidence type="ECO:0000256" key="2">
    <source>
        <dbReference type="ARBA" id="ARBA00009810"/>
    </source>
</evidence>
<keyword evidence="6 14" id="KW-0812">Transmembrane</keyword>
<feature type="short sequence motif" description="TonB C-terminal box" evidence="15">
    <location>
        <begin position="708"/>
        <end position="725"/>
    </location>
</feature>
<dbReference type="PROSITE" id="PS01156">
    <property type="entry name" value="TONB_DEPENDENT_REC_2"/>
    <property type="match status" value="1"/>
</dbReference>
<comment type="similarity">
    <text evidence="2 14 16">Belongs to the TonB-dependent receptor family.</text>
</comment>
<dbReference type="InterPro" id="IPR010105">
    <property type="entry name" value="TonB_sidphr_rcpt"/>
</dbReference>
<evidence type="ECO:0000313" key="21">
    <source>
        <dbReference type="Proteomes" id="UP000024816"/>
    </source>
</evidence>
<keyword evidence="12 20" id="KW-0675">Receptor</keyword>
<feature type="domain" description="TonB-dependent receptor plug" evidence="19">
    <location>
        <begin position="74"/>
        <end position="169"/>
    </location>
</feature>
<evidence type="ECO:0000259" key="19">
    <source>
        <dbReference type="Pfam" id="PF07715"/>
    </source>
</evidence>